<name>A0A1I0TV44_9SPHI</name>
<reference evidence="2" key="1">
    <citation type="submission" date="2016-10" db="EMBL/GenBank/DDBJ databases">
        <authorList>
            <person name="Varghese N."/>
            <person name="Submissions S."/>
        </authorList>
    </citation>
    <scope>NUCLEOTIDE SEQUENCE [LARGE SCALE GENOMIC DNA]</scope>
    <source>
        <strain evidence="2">DSM 18130</strain>
    </source>
</reference>
<proteinExistence type="predicted"/>
<evidence type="ECO:0000313" key="2">
    <source>
        <dbReference type="Proteomes" id="UP000198836"/>
    </source>
</evidence>
<protein>
    <submittedName>
        <fullName evidence="1">Uncharacterized protein</fullName>
    </submittedName>
</protein>
<accession>A0A1I0TV44</accession>
<evidence type="ECO:0000313" key="1">
    <source>
        <dbReference type="EMBL" id="SFA55705.1"/>
    </source>
</evidence>
<dbReference type="Proteomes" id="UP000198836">
    <property type="component" value="Unassembled WGS sequence"/>
</dbReference>
<dbReference type="EMBL" id="FOJM01000015">
    <property type="protein sequence ID" value="SFA55705.1"/>
    <property type="molecule type" value="Genomic_DNA"/>
</dbReference>
<organism evidence="1 2">
    <name type="scientific">Pedobacter suwonensis</name>
    <dbReference type="NCBI Taxonomy" id="332999"/>
    <lineage>
        <taxon>Bacteria</taxon>
        <taxon>Pseudomonadati</taxon>
        <taxon>Bacteroidota</taxon>
        <taxon>Sphingobacteriia</taxon>
        <taxon>Sphingobacteriales</taxon>
        <taxon>Sphingobacteriaceae</taxon>
        <taxon>Pedobacter</taxon>
    </lineage>
</organism>
<keyword evidence="2" id="KW-1185">Reference proteome</keyword>
<gene>
    <name evidence="1" type="ORF">SAMN04488511_11525</name>
</gene>
<sequence length="51" mass="5503">MQAKTPDGAGVAILLVGSLLCLHRTNSLYLAHLDTIKRIDPGNFGDYPHKA</sequence>
<dbReference type="AlphaFoldDB" id="A0A1I0TV44"/>